<evidence type="ECO:0008006" key="4">
    <source>
        <dbReference type="Google" id="ProtNLM"/>
    </source>
</evidence>
<protein>
    <recommendedName>
        <fullName evidence="4">GTP-binding protein</fullName>
    </recommendedName>
</protein>
<keyword evidence="1" id="KW-0472">Membrane</keyword>
<accession>A0A1A7R6Q7</accession>
<dbReference type="STRING" id="49280.A9996_00025"/>
<name>A0A1A7R6Q7_9FLAO</name>
<dbReference type="AlphaFoldDB" id="A0A1A7R6Q7"/>
<keyword evidence="1" id="KW-0812">Transmembrane</keyword>
<sequence length="168" mass="19793">MSITNEIVLRPRFKKELKQDHETILKVFEASKKTCQTYKIVRVDDHVFIRLPKQEQHFWSPQLHLEINEIDSETSMLHGLFGPNPTVWTMFMFLHFLVAGLFIAFGIWTYTNWTLKNPYGIQLGMVIVMIIAWFVLYFAGRFGRTKGKSEMHELYNFMDTTLKTNGII</sequence>
<reference evidence="2 3" key="1">
    <citation type="submission" date="2018-06" db="EMBL/GenBank/DDBJ databases">
        <title>Genomic Encyclopedia of Archaeal and Bacterial Type Strains, Phase II (KMG-II): from individual species to whole genera.</title>
        <authorList>
            <person name="Goeker M."/>
        </authorList>
    </citation>
    <scope>NUCLEOTIDE SEQUENCE [LARGE SCALE GENOMIC DNA]</scope>
    <source>
        <strain evidence="2 3">DSM 12408</strain>
    </source>
</reference>
<comment type="caution">
    <text evidence="2">The sequence shown here is derived from an EMBL/GenBank/DDBJ whole genome shotgun (WGS) entry which is preliminary data.</text>
</comment>
<organism evidence="2 3">
    <name type="scientific">Gelidibacter algens</name>
    <dbReference type="NCBI Taxonomy" id="49280"/>
    <lineage>
        <taxon>Bacteria</taxon>
        <taxon>Pseudomonadati</taxon>
        <taxon>Bacteroidota</taxon>
        <taxon>Flavobacteriia</taxon>
        <taxon>Flavobacteriales</taxon>
        <taxon>Flavobacteriaceae</taxon>
        <taxon>Gelidibacter</taxon>
    </lineage>
</organism>
<feature type="transmembrane region" description="Helical" evidence="1">
    <location>
        <begin position="119"/>
        <end position="139"/>
    </location>
</feature>
<dbReference type="RefSeq" id="WP_066429441.1">
    <property type="nucleotide sequence ID" value="NZ_LZRN01000001.1"/>
</dbReference>
<proteinExistence type="predicted"/>
<dbReference type="OrthoDB" id="1451346at2"/>
<dbReference type="EMBL" id="QLLQ01000029">
    <property type="protein sequence ID" value="RAJ18265.1"/>
    <property type="molecule type" value="Genomic_DNA"/>
</dbReference>
<evidence type="ECO:0000313" key="3">
    <source>
        <dbReference type="Proteomes" id="UP000248987"/>
    </source>
</evidence>
<gene>
    <name evidence="2" type="ORF">LX77_03821</name>
</gene>
<feature type="transmembrane region" description="Helical" evidence="1">
    <location>
        <begin position="86"/>
        <end position="107"/>
    </location>
</feature>
<keyword evidence="3" id="KW-1185">Reference proteome</keyword>
<keyword evidence="1" id="KW-1133">Transmembrane helix</keyword>
<evidence type="ECO:0000256" key="1">
    <source>
        <dbReference type="SAM" id="Phobius"/>
    </source>
</evidence>
<dbReference type="Proteomes" id="UP000248987">
    <property type="component" value="Unassembled WGS sequence"/>
</dbReference>
<evidence type="ECO:0000313" key="2">
    <source>
        <dbReference type="EMBL" id="RAJ18265.1"/>
    </source>
</evidence>